<evidence type="ECO:0000256" key="1">
    <source>
        <dbReference type="SAM" id="MobiDB-lite"/>
    </source>
</evidence>
<accession>A0A4C1U405</accession>
<feature type="compositionally biased region" description="Basic and acidic residues" evidence="1">
    <location>
        <begin position="100"/>
        <end position="115"/>
    </location>
</feature>
<evidence type="ECO:0000313" key="2">
    <source>
        <dbReference type="EMBL" id="GBP21031.1"/>
    </source>
</evidence>
<keyword evidence="3" id="KW-1185">Reference proteome</keyword>
<name>A0A4C1U405_EUMVA</name>
<protein>
    <submittedName>
        <fullName evidence="2">Uncharacterized protein</fullName>
    </submittedName>
</protein>
<proteinExistence type="predicted"/>
<sequence>MVTGFQDFPGNGHGKIRGFCTVVPPTGTRRMHKQNWVSQISPARQTPKRSARHGYLFALSGAVSERMLDVLRPRELGPRGHVVFTIFPISQERATGKIPKSADRRPSESRKTMPRDYDAGARLGLCTLSEDWAFFENVQYILDLIGAHAQYGESFSLNLFRY</sequence>
<reference evidence="2 3" key="1">
    <citation type="journal article" date="2019" name="Commun. Biol.">
        <title>The bagworm genome reveals a unique fibroin gene that provides high tensile strength.</title>
        <authorList>
            <person name="Kono N."/>
            <person name="Nakamura H."/>
            <person name="Ohtoshi R."/>
            <person name="Tomita M."/>
            <person name="Numata K."/>
            <person name="Arakawa K."/>
        </authorList>
    </citation>
    <scope>NUCLEOTIDE SEQUENCE [LARGE SCALE GENOMIC DNA]</scope>
</reference>
<comment type="caution">
    <text evidence="2">The sequence shown here is derived from an EMBL/GenBank/DDBJ whole genome shotgun (WGS) entry which is preliminary data.</text>
</comment>
<dbReference type="EMBL" id="BGZK01000125">
    <property type="protein sequence ID" value="GBP21031.1"/>
    <property type="molecule type" value="Genomic_DNA"/>
</dbReference>
<dbReference type="Proteomes" id="UP000299102">
    <property type="component" value="Unassembled WGS sequence"/>
</dbReference>
<evidence type="ECO:0000313" key="3">
    <source>
        <dbReference type="Proteomes" id="UP000299102"/>
    </source>
</evidence>
<feature type="region of interest" description="Disordered" evidence="1">
    <location>
        <begin position="95"/>
        <end position="115"/>
    </location>
</feature>
<gene>
    <name evidence="2" type="ORF">EVAR_11062_1</name>
</gene>
<dbReference type="AlphaFoldDB" id="A0A4C1U405"/>
<organism evidence="2 3">
    <name type="scientific">Eumeta variegata</name>
    <name type="common">Bagworm moth</name>
    <name type="synonym">Eumeta japonica</name>
    <dbReference type="NCBI Taxonomy" id="151549"/>
    <lineage>
        <taxon>Eukaryota</taxon>
        <taxon>Metazoa</taxon>
        <taxon>Ecdysozoa</taxon>
        <taxon>Arthropoda</taxon>
        <taxon>Hexapoda</taxon>
        <taxon>Insecta</taxon>
        <taxon>Pterygota</taxon>
        <taxon>Neoptera</taxon>
        <taxon>Endopterygota</taxon>
        <taxon>Lepidoptera</taxon>
        <taxon>Glossata</taxon>
        <taxon>Ditrysia</taxon>
        <taxon>Tineoidea</taxon>
        <taxon>Psychidae</taxon>
        <taxon>Oiketicinae</taxon>
        <taxon>Eumeta</taxon>
    </lineage>
</organism>